<evidence type="ECO:0000256" key="2">
    <source>
        <dbReference type="PIRNR" id="PIRNR001365"/>
    </source>
</evidence>
<keyword evidence="6" id="KW-1185">Reference proteome</keyword>
<dbReference type="InterPro" id="IPR002220">
    <property type="entry name" value="DapA-like"/>
</dbReference>
<dbReference type="InterPro" id="IPR013785">
    <property type="entry name" value="Aldolase_TIM"/>
</dbReference>
<feature type="active site" description="Schiff-base intermediate with substrate" evidence="3">
    <location>
        <position position="166"/>
    </location>
</feature>
<comment type="similarity">
    <text evidence="2">Belongs to the DapA family.</text>
</comment>
<feature type="binding site" evidence="4">
    <location>
        <position position="208"/>
    </location>
    <ligand>
        <name>pyruvate</name>
        <dbReference type="ChEBI" id="CHEBI:15361"/>
    </ligand>
</feature>
<comment type="caution">
    <text evidence="5">The sequence shown here is derived from an EMBL/GenBank/DDBJ whole genome shotgun (WGS) entry which is preliminary data.</text>
</comment>
<dbReference type="SMART" id="SM01130">
    <property type="entry name" value="DHDPS"/>
    <property type="match status" value="1"/>
</dbReference>
<dbReference type="PANTHER" id="PTHR12128">
    <property type="entry name" value="DIHYDRODIPICOLINATE SYNTHASE"/>
    <property type="match status" value="1"/>
</dbReference>
<keyword evidence="1 2" id="KW-0456">Lyase</keyword>
<dbReference type="PRINTS" id="PR00146">
    <property type="entry name" value="DHPICSNTHASE"/>
</dbReference>
<reference evidence="5" key="2">
    <citation type="submission" date="2020-09" db="EMBL/GenBank/DDBJ databases">
        <authorList>
            <person name="Sun Q."/>
            <person name="Zhou Y."/>
        </authorList>
    </citation>
    <scope>NUCLEOTIDE SEQUENCE</scope>
    <source>
        <strain evidence="5">CGMCC 1.15725</strain>
    </source>
</reference>
<evidence type="ECO:0000256" key="1">
    <source>
        <dbReference type="ARBA" id="ARBA00023239"/>
    </source>
</evidence>
<dbReference type="AlphaFoldDB" id="A0A8J3E1P9"/>
<proteinExistence type="inferred from homology"/>
<accession>A0A8J3E1P9</accession>
<dbReference type="PIRSF" id="PIRSF001365">
    <property type="entry name" value="DHDPS"/>
    <property type="match status" value="1"/>
</dbReference>
<gene>
    <name evidence="5" type="ORF">GCM10011611_19800</name>
</gene>
<dbReference type="GO" id="GO:0008840">
    <property type="term" value="F:4-hydroxy-tetrahydrodipicolinate synthase activity"/>
    <property type="evidence" value="ECO:0007669"/>
    <property type="project" value="TreeGrafter"/>
</dbReference>
<protein>
    <submittedName>
        <fullName evidence="5">Dihydrodipicolinate synthase family protein</fullName>
    </submittedName>
</protein>
<dbReference type="EMBL" id="BMJQ01000004">
    <property type="protein sequence ID" value="GGF14094.1"/>
    <property type="molecule type" value="Genomic_DNA"/>
</dbReference>
<evidence type="ECO:0000313" key="5">
    <source>
        <dbReference type="EMBL" id="GGF14094.1"/>
    </source>
</evidence>
<dbReference type="PANTHER" id="PTHR12128:SF72">
    <property type="entry name" value="DIHYDRODIPICOLINATE SYNTHASE"/>
    <property type="match status" value="1"/>
</dbReference>
<name>A0A8J3E1P9_9PROT</name>
<reference evidence="5" key="1">
    <citation type="journal article" date="2014" name="Int. J. Syst. Evol. Microbiol.">
        <title>Complete genome sequence of Corynebacterium casei LMG S-19264T (=DSM 44701T), isolated from a smear-ripened cheese.</title>
        <authorList>
            <consortium name="US DOE Joint Genome Institute (JGI-PGF)"/>
            <person name="Walter F."/>
            <person name="Albersmeier A."/>
            <person name="Kalinowski J."/>
            <person name="Ruckert C."/>
        </authorList>
    </citation>
    <scope>NUCLEOTIDE SEQUENCE</scope>
    <source>
        <strain evidence="5">CGMCC 1.15725</strain>
    </source>
</reference>
<evidence type="ECO:0000313" key="6">
    <source>
        <dbReference type="Proteomes" id="UP000646365"/>
    </source>
</evidence>
<dbReference type="Gene3D" id="3.20.20.70">
    <property type="entry name" value="Aldolase class I"/>
    <property type="match status" value="1"/>
</dbReference>
<dbReference type="Proteomes" id="UP000646365">
    <property type="component" value="Unassembled WGS sequence"/>
</dbReference>
<dbReference type="SUPFAM" id="SSF51569">
    <property type="entry name" value="Aldolase"/>
    <property type="match status" value="1"/>
</dbReference>
<evidence type="ECO:0000256" key="3">
    <source>
        <dbReference type="PIRSR" id="PIRSR001365-1"/>
    </source>
</evidence>
<sequence length="304" mass="32968">MAKQVTWTGVFPAVTTQFHADDSIDFAATQKVVRALVADGIDGLIACGSVGENSALTAGEKREVVAAIKEAAAGKVPVITGVAENSTKAAETYARDVEKLGADGLMLMPPMVYSASPREIVAFFKSVAAVSDLPIMIYNNPPAYRNDVTPAMVQQLTDVDTIVAIKESSGDTRRFVDLQNLIGDRFQLFCGLDDVILETGTLGAVGWISGLSNVFPVECHRLFTMVREGRAQQAMPLYRWLMPLLHLDARADLVQCIKLCEQIMGRGSERTRPPRLMLEGAERALVEGLMKTALETRARIAEIA</sequence>
<organism evidence="5 6">
    <name type="scientific">Aliidongia dinghuensis</name>
    <dbReference type="NCBI Taxonomy" id="1867774"/>
    <lineage>
        <taxon>Bacteria</taxon>
        <taxon>Pseudomonadati</taxon>
        <taxon>Pseudomonadota</taxon>
        <taxon>Alphaproteobacteria</taxon>
        <taxon>Rhodospirillales</taxon>
        <taxon>Dongiaceae</taxon>
        <taxon>Aliidongia</taxon>
    </lineage>
</organism>
<dbReference type="Pfam" id="PF00701">
    <property type="entry name" value="DHDPS"/>
    <property type="match status" value="1"/>
</dbReference>
<dbReference type="CDD" id="cd00408">
    <property type="entry name" value="DHDPS-like"/>
    <property type="match status" value="1"/>
</dbReference>
<feature type="active site" description="Proton donor/acceptor" evidence="3">
    <location>
        <position position="138"/>
    </location>
</feature>
<dbReference type="RefSeq" id="WP_189045081.1">
    <property type="nucleotide sequence ID" value="NZ_BMJQ01000004.1"/>
</dbReference>
<evidence type="ECO:0000256" key="4">
    <source>
        <dbReference type="PIRSR" id="PIRSR001365-2"/>
    </source>
</evidence>